<keyword evidence="4" id="KW-0813">Transport</keyword>
<feature type="transmembrane region" description="Helical" evidence="12">
    <location>
        <begin position="37"/>
        <end position="56"/>
    </location>
</feature>
<evidence type="ECO:0000256" key="11">
    <source>
        <dbReference type="ARBA" id="ARBA00025198"/>
    </source>
</evidence>
<keyword evidence="9" id="KW-0406">Ion transport</keyword>
<reference evidence="13" key="1">
    <citation type="submission" date="2020-05" db="EMBL/GenBank/DDBJ databases">
        <authorList>
            <person name="Chiriac C."/>
            <person name="Salcher M."/>
            <person name="Ghai R."/>
            <person name="Kavagutti S V."/>
        </authorList>
    </citation>
    <scope>NUCLEOTIDE SEQUENCE</scope>
</reference>
<evidence type="ECO:0000313" key="13">
    <source>
        <dbReference type="EMBL" id="CAB4888662.1"/>
    </source>
</evidence>
<name>A0A6J7EXY7_9ZZZZ</name>
<gene>
    <name evidence="13" type="ORF">UFOPK3376_02618</name>
</gene>
<dbReference type="AlphaFoldDB" id="A0A6J7EXY7"/>
<evidence type="ECO:0000256" key="5">
    <source>
        <dbReference type="ARBA" id="ARBA00022547"/>
    </source>
</evidence>
<dbReference type="EMBL" id="CAFBLP010000091">
    <property type="protein sequence ID" value="CAB4888662.1"/>
    <property type="molecule type" value="Genomic_DNA"/>
</dbReference>
<protein>
    <submittedName>
        <fullName evidence="13">Unannotated protein</fullName>
    </submittedName>
</protein>
<dbReference type="CDD" id="cd06503">
    <property type="entry name" value="ATP-synt_Fo_b"/>
    <property type="match status" value="1"/>
</dbReference>
<evidence type="ECO:0000256" key="10">
    <source>
        <dbReference type="ARBA" id="ARBA00023136"/>
    </source>
</evidence>
<proteinExistence type="inferred from homology"/>
<comment type="function">
    <text evidence="11">F(1)F(0) ATP synthase produces ATP from ADP in the presence of a proton or sodium gradient. F-type ATPases consist of two structural domains, F(1) containing the extramembraneous catalytic core and F(0) containing the membrane proton channel, linked together by a central stalk and a peripheral stalk. During catalysis, ATP synthesis in the catalytic domain of F(1) is coupled via a rotary mechanism of the central stalk subunits to proton translocation.</text>
</comment>
<evidence type="ECO:0000256" key="9">
    <source>
        <dbReference type="ARBA" id="ARBA00023065"/>
    </source>
</evidence>
<evidence type="ECO:0000256" key="6">
    <source>
        <dbReference type="ARBA" id="ARBA00022692"/>
    </source>
</evidence>
<dbReference type="GO" id="GO:0015986">
    <property type="term" value="P:proton motive force-driven ATP synthesis"/>
    <property type="evidence" value="ECO:0007669"/>
    <property type="project" value="InterPro"/>
</dbReference>
<dbReference type="GO" id="GO:0045259">
    <property type="term" value="C:proton-transporting ATP synthase complex"/>
    <property type="evidence" value="ECO:0007669"/>
    <property type="project" value="UniProtKB-KW"/>
</dbReference>
<evidence type="ECO:0000256" key="7">
    <source>
        <dbReference type="ARBA" id="ARBA00022781"/>
    </source>
</evidence>
<keyword evidence="6 12" id="KW-0812">Transmembrane</keyword>
<comment type="similarity">
    <text evidence="3">Belongs to the ATPase B chain family.</text>
</comment>
<evidence type="ECO:0000256" key="3">
    <source>
        <dbReference type="ARBA" id="ARBA00005513"/>
    </source>
</evidence>
<dbReference type="GO" id="GO:0046961">
    <property type="term" value="F:proton-transporting ATPase activity, rotational mechanism"/>
    <property type="evidence" value="ECO:0007669"/>
    <property type="project" value="TreeGrafter"/>
</dbReference>
<keyword evidence="10 12" id="KW-0472">Membrane</keyword>
<evidence type="ECO:0000256" key="4">
    <source>
        <dbReference type="ARBA" id="ARBA00022448"/>
    </source>
</evidence>
<keyword evidence="7" id="KW-0375">Hydrogen ion transport</keyword>
<dbReference type="GO" id="GO:0012505">
    <property type="term" value="C:endomembrane system"/>
    <property type="evidence" value="ECO:0007669"/>
    <property type="project" value="UniProtKB-SubCell"/>
</dbReference>
<dbReference type="PANTHER" id="PTHR33445">
    <property type="entry name" value="ATP SYNTHASE SUBUNIT B', CHLOROPLASTIC"/>
    <property type="match status" value="1"/>
</dbReference>
<dbReference type="PANTHER" id="PTHR33445:SF1">
    <property type="entry name" value="ATP SYNTHASE SUBUNIT B"/>
    <property type="match status" value="1"/>
</dbReference>
<dbReference type="HAMAP" id="MF_01398">
    <property type="entry name" value="ATP_synth_b_bprime"/>
    <property type="match status" value="1"/>
</dbReference>
<organism evidence="13">
    <name type="scientific">freshwater metagenome</name>
    <dbReference type="NCBI Taxonomy" id="449393"/>
    <lineage>
        <taxon>unclassified sequences</taxon>
        <taxon>metagenomes</taxon>
        <taxon>ecological metagenomes</taxon>
    </lineage>
</organism>
<evidence type="ECO:0000256" key="1">
    <source>
        <dbReference type="ARBA" id="ARBA00004167"/>
    </source>
</evidence>
<keyword evidence="5" id="KW-0138">CF(0)</keyword>
<dbReference type="InterPro" id="IPR050059">
    <property type="entry name" value="ATP_synthase_B_chain"/>
</dbReference>
<dbReference type="Pfam" id="PF00430">
    <property type="entry name" value="ATP-synt_B"/>
    <property type="match status" value="1"/>
</dbReference>
<dbReference type="InterPro" id="IPR002146">
    <property type="entry name" value="ATP_synth_b/b'su_bac/chlpt"/>
</dbReference>
<evidence type="ECO:0000256" key="12">
    <source>
        <dbReference type="SAM" id="Phobius"/>
    </source>
</evidence>
<comment type="subcellular location">
    <subcellularLocation>
        <location evidence="2">Endomembrane system</location>
    </subcellularLocation>
    <subcellularLocation>
        <location evidence="1">Membrane</location>
        <topology evidence="1">Single-pass membrane protein</topology>
    </subcellularLocation>
</comment>
<keyword evidence="8 12" id="KW-1133">Transmembrane helix</keyword>
<evidence type="ECO:0000256" key="2">
    <source>
        <dbReference type="ARBA" id="ARBA00004308"/>
    </source>
</evidence>
<accession>A0A6J7EXY7</accession>
<sequence>MSALIRIAHLIASEKTPHQDSEGITTSSWIWPEKAELIYGVAASLIIFAMLFKFAGPAIKKGMSARTARIQKELDDAAGDKASAQTEAIGIRQAKGDIGAERDRLLADAAVQAGAMLTDGRGRLETEVAEMKARALADIETARGRSADELRGEIARLSSTAAERAVAESIDDSTHQDLIEAFIQKVGASS</sequence>
<evidence type="ECO:0000256" key="8">
    <source>
        <dbReference type="ARBA" id="ARBA00022989"/>
    </source>
</evidence>